<dbReference type="EMBL" id="CAXAMN010003969">
    <property type="protein sequence ID" value="CAK9007069.1"/>
    <property type="molecule type" value="Genomic_DNA"/>
</dbReference>
<proteinExistence type="predicted"/>
<organism evidence="2 3">
    <name type="scientific">Durusdinium trenchii</name>
    <dbReference type="NCBI Taxonomy" id="1381693"/>
    <lineage>
        <taxon>Eukaryota</taxon>
        <taxon>Sar</taxon>
        <taxon>Alveolata</taxon>
        <taxon>Dinophyceae</taxon>
        <taxon>Suessiales</taxon>
        <taxon>Symbiodiniaceae</taxon>
        <taxon>Durusdinium</taxon>
    </lineage>
</organism>
<comment type="caution">
    <text evidence="2">The sequence shown here is derived from an EMBL/GenBank/DDBJ whole genome shotgun (WGS) entry which is preliminary data.</text>
</comment>
<feature type="region of interest" description="Disordered" evidence="1">
    <location>
        <begin position="1"/>
        <end position="27"/>
    </location>
</feature>
<accession>A0ABP0IYB9</accession>
<sequence>MASGSSQRPPTAPAAQAQCPSGYPRTIRLGPTISGSPLVARTTAPEVAAPDSSQLESVAVPQRRLVAAGPCRSTIPVTVSRAQPSAPAVCRAGQTPEGTSVASRARVTAEGAQTARAVQATTQSTPVWRRVAPASTAHLSARGRSARGATAAYPGPQGFRPWASASTLPQEAAEGGWQSLLQAARERSRTNRASASLQGQAAATQNSTSRASSMMSASALRALEAMVQDVDDFGSEEGACSICLGAAHPVRNVAMQPMWPNFACPSRHAVTLVKWYQSTFRSIAAPTSGSLSRSIESNLPRMYVDGILSFNRF</sequence>
<evidence type="ECO:0000313" key="2">
    <source>
        <dbReference type="EMBL" id="CAK9007069.1"/>
    </source>
</evidence>
<dbReference type="Proteomes" id="UP001642484">
    <property type="component" value="Unassembled WGS sequence"/>
</dbReference>
<gene>
    <name evidence="2" type="ORF">CCMP2556_LOCUS8683</name>
</gene>
<evidence type="ECO:0000313" key="3">
    <source>
        <dbReference type="Proteomes" id="UP001642484"/>
    </source>
</evidence>
<feature type="compositionally biased region" description="Polar residues" evidence="1">
    <location>
        <begin position="191"/>
        <end position="208"/>
    </location>
</feature>
<name>A0ABP0IYB9_9DINO</name>
<feature type="compositionally biased region" description="Low complexity" evidence="1">
    <location>
        <begin position="1"/>
        <end position="21"/>
    </location>
</feature>
<protein>
    <submittedName>
        <fullName evidence="2">Uncharacterized protein</fullName>
    </submittedName>
</protein>
<reference evidence="2 3" key="1">
    <citation type="submission" date="2024-02" db="EMBL/GenBank/DDBJ databases">
        <authorList>
            <person name="Chen Y."/>
            <person name="Shah S."/>
            <person name="Dougan E. K."/>
            <person name="Thang M."/>
            <person name="Chan C."/>
        </authorList>
    </citation>
    <scope>NUCLEOTIDE SEQUENCE [LARGE SCALE GENOMIC DNA]</scope>
</reference>
<keyword evidence="3" id="KW-1185">Reference proteome</keyword>
<feature type="region of interest" description="Disordered" evidence="1">
    <location>
        <begin position="184"/>
        <end position="210"/>
    </location>
</feature>
<evidence type="ECO:0000256" key="1">
    <source>
        <dbReference type="SAM" id="MobiDB-lite"/>
    </source>
</evidence>